<proteinExistence type="predicted"/>
<protein>
    <submittedName>
        <fullName evidence="1">Uncharacterized protein</fullName>
    </submittedName>
</protein>
<name>A0A0E9XH71_ANGAN</name>
<sequence>MPVFSVSKNTYIHLGPLKLAHIRKQKLQHGLDRTILCDYCTVHSKNIYKPHKAAILRGQKHCSLHVSS</sequence>
<organism evidence="1">
    <name type="scientific">Anguilla anguilla</name>
    <name type="common">European freshwater eel</name>
    <name type="synonym">Muraena anguilla</name>
    <dbReference type="NCBI Taxonomy" id="7936"/>
    <lineage>
        <taxon>Eukaryota</taxon>
        <taxon>Metazoa</taxon>
        <taxon>Chordata</taxon>
        <taxon>Craniata</taxon>
        <taxon>Vertebrata</taxon>
        <taxon>Euteleostomi</taxon>
        <taxon>Actinopterygii</taxon>
        <taxon>Neopterygii</taxon>
        <taxon>Teleostei</taxon>
        <taxon>Anguilliformes</taxon>
        <taxon>Anguillidae</taxon>
        <taxon>Anguilla</taxon>
    </lineage>
</organism>
<evidence type="ECO:0000313" key="1">
    <source>
        <dbReference type="EMBL" id="JAI01044.1"/>
    </source>
</evidence>
<dbReference type="EMBL" id="GBXM01007534">
    <property type="protein sequence ID" value="JAI01044.1"/>
    <property type="molecule type" value="Transcribed_RNA"/>
</dbReference>
<dbReference type="AlphaFoldDB" id="A0A0E9XH71"/>
<reference evidence="1" key="2">
    <citation type="journal article" date="2015" name="Fish Shellfish Immunol.">
        <title>Early steps in the European eel (Anguilla anguilla)-Vibrio vulnificus interaction in the gills: Role of the RtxA13 toxin.</title>
        <authorList>
            <person name="Callol A."/>
            <person name="Pajuelo D."/>
            <person name="Ebbesson L."/>
            <person name="Teles M."/>
            <person name="MacKenzie S."/>
            <person name="Amaro C."/>
        </authorList>
    </citation>
    <scope>NUCLEOTIDE SEQUENCE</scope>
</reference>
<accession>A0A0E9XH71</accession>
<reference evidence="1" key="1">
    <citation type="submission" date="2014-11" db="EMBL/GenBank/DDBJ databases">
        <authorList>
            <person name="Amaro Gonzalez C."/>
        </authorList>
    </citation>
    <scope>NUCLEOTIDE SEQUENCE</scope>
</reference>